<proteinExistence type="predicted"/>
<accession>A0ABS0E447</accession>
<evidence type="ECO:0008006" key="3">
    <source>
        <dbReference type="Google" id="ProtNLM"/>
    </source>
</evidence>
<reference evidence="1 2" key="1">
    <citation type="submission" date="2020-11" db="EMBL/GenBank/DDBJ databases">
        <title>Taxonomic investigation of Rahnella strains.</title>
        <authorList>
            <person name="Lee S.D."/>
        </authorList>
    </citation>
    <scope>NUCLEOTIDE SEQUENCE [LARGE SCALE GENOMIC DNA]</scope>
    <source>
        <strain evidence="1 2">SAP-17</strain>
    </source>
</reference>
<organism evidence="1 2">
    <name type="scientific">Rahnella laticis</name>
    <dbReference type="NCBI Taxonomy" id="2787622"/>
    <lineage>
        <taxon>Bacteria</taxon>
        <taxon>Pseudomonadati</taxon>
        <taxon>Pseudomonadota</taxon>
        <taxon>Gammaproteobacteria</taxon>
        <taxon>Enterobacterales</taxon>
        <taxon>Yersiniaceae</taxon>
        <taxon>Rahnella</taxon>
    </lineage>
</organism>
<evidence type="ECO:0000313" key="1">
    <source>
        <dbReference type="EMBL" id="MBF7979865.1"/>
    </source>
</evidence>
<keyword evidence="2" id="KW-1185">Reference proteome</keyword>
<gene>
    <name evidence="1" type="ORF">IV433_10650</name>
</gene>
<sequence length="84" mass="9415">MSDSIYPSFFALLVRWLRLLTLITDWSQLIGTRSLAAFPQRKLLGYIRAKSSTSPALKQRHPMCLNGAIVNFQSHSCYGQAASL</sequence>
<protein>
    <recommendedName>
        <fullName evidence="3">Secreted protein</fullName>
    </recommendedName>
</protein>
<dbReference type="EMBL" id="JADOBI010000004">
    <property type="protein sequence ID" value="MBF7979865.1"/>
    <property type="molecule type" value="Genomic_DNA"/>
</dbReference>
<name>A0ABS0E447_9GAMM</name>
<dbReference type="RefSeq" id="WP_195814172.1">
    <property type="nucleotide sequence ID" value="NZ_JADOBI010000004.1"/>
</dbReference>
<evidence type="ECO:0000313" key="2">
    <source>
        <dbReference type="Proteomes" id="UP000636811"/>
    </source>
</evidence>
<comment type="caution">
    <text evidence="1">The sequence shown here is derived from an EMBL/GenBank/DDBJ whole genome shotgun (WGS) entry which is preliminary data.</text>
</comment>
<dbReference type="Proteomes" id="UP000636811">
    <property type="component" value="Unassembled WGS sequence"/>
</dbReference>